<keyword evidence="2" id="KW-0472">Membrane</keyword>
<dbReference type="KEGG" id="llu:AKJ09_03801"/>
<evidence type="ECO:0000256" key="2">
    <source>
        <dbReference type="SAM" id="Phobius"/>
    </source>
</evidence>
<organism evidence="3 4">
    <name type="scientific">Labilithrix luteola</name>
    <dbReference type="NCBI Taxonomy" id="1391654"/>
    <lineage>
        <taxon>Bacteria</taxon>
        <taxon>Pseudomonadati</taxon>
        <taxon>Myxococcota</taxon>
        <taxon>Polyangia</taxon>
        <taxon>Polyangiales</taxon>
        <taxon>Labilitrichaceae</taxon>
        <taxon>Labilithrix</taxon>
    </lineage>
</organism>
<feature type="compositionally biased region" description="Low complexity" evidence="1">
    <location>
        <begin position="52"/>
        <end position="68"/>
    </location>
</feature>
<protein>
    <submittedName>
        <fullName evidence="3">Uncharacterized protein</fullName>
    </submittedName>
</protein>
<keyword evidence="2" id="KW-0812">Transmembrane</keyword>
<gene>
    <name evidence="3" type="ORF">AKJ09_03801</name>
</gene>
<evidence type="ECO:0000256" key="1">
    <source>
        <dbReference type="SAM" id="MobiDB-lite"/>
    </source>
</evidence>
<feature type="transmembrane region" description="Helical" evidence="2">
    <location>
        <begin position="15"/>
        <end position="36"/>
    </location>
</feature>
<dbReference type="AlphaFoldDB" id="A0A0K1PUD5"/>
<reference evidence="3 4" key="1">
    <citation type="submission" date="2015-08" db="EMBL/GenBank/DDBJ databases">
        <authorList>
            <person name="Babu N.S."/>
            <person name="Beckwith C.J."/>
            <person name="Beseler K.G."/>
            <person name="Brison A."/>
            <person name="Carone J.V."/>
            <person name="Caskin T.P."/>
            <person name="Diamond M."/>
            <person name="Durham M.E."/>
            <person name="Foxe J.M."/>
            <person name="Go M."/>
            <person name="Henderson B.A."/>
            <person name="Jones I.B."/>
            <person name="McGettigan J.A."/>
            <person name="Micheletti S.J."/>
            <person name="Nasrallah M.E."/>
            <person name="Ortiz D."/>
            <person name="Piller C.R."/>
            <person name="Privatt S.R."/>
            <person name="Schneider S.L."/>
            <person name="Sharp S."/>
            <person name="Smith T.C."/>
            <person name="Stanton J.D."/>
            <person name="Ullery H.E."/>
            <person name="Wilson R.J."/>
            <person name="Serrano M.G."/>
            <person name="Buck G."/>
            <person name="Lee V."/>
            <person name="Wang Y."/>
            <person name="Carvalho R."/>
            <person name="Voegtly L."/>
            <person name="Shi R."/>
            <person name="Duckworth R."/>
            <person name="Johnson A."/>
            <person name="Loviza R."/>
            <person name="Walstead R."/>
            <person name="Shah Z."/>
            <person name="Kiflezghi M."/>
            <person name="Wade K."/>
            <person name="Ball S.L."/>
            <person name="Bradley K.W."/>
            <person name="Asai D.J."/>
            <person name="Bowman C.A."/>
            <person name="Russell D.A."/>
            <person name="Pope W.H."/>
            <person name="Jacobs-Sera D."/>
            <person name="Hendrix R.W."/>
            <person name="Hatfull G.F."/>
        </authorList>
    </citation>
    <scope>NUCLEOTIDE SEQUENCE [LARGE SCALE GENOMIC DNA]</scope>
    <source>
        <strain evidence="3 4">DSM 27648</strain>
    </source>
</reference>
<dbReference type="Proteomes" id="UP000064967">
    <property type="component" value="Chromosome"/>
</dbReference>
<keyword evidence="2" id="KW-1133">Transmembrane helix</keyword>
<dbReference type="RefSeq" id="WP_146648327.1">
    <property type="nucleotide sequence ID" value="NZ_CP012333.1"/>
</dbReference>
<keyword evidence="4" id="KW-1185">Reference proteome</keyword>
<feature type="region of interest" description="Disordered" evidence="1">
    <location>
        <begin position="38"/>
        <end position="74"/>
    </location>
</feature>
<evidence type="ECO:0000313" key="4">
    <source>
        <dbReference type="Proteomes" id="UP000064967"/>
    </source>
</evidence>
<accession>A0A0K1PUD5</accession>
<evidence type="ECO:0000313" key="3">
    <source>
        <dbReference type="EMBL" id="AKU97137.1"/>
    </source>
</evidence>
<dbReference type="STRING" id="1391654.AKJ09_03801"/>
<sequence>MNQVPRTPTTQGRNLVLLLLAAMVLAVGAIIAIGMTGGSQHIPRSRLPLADAGEAGTAEAGAGAEAGTHAPSAP</sequence>
<proteinExistence type="predicted"/>
<name>A0A0K1PUD5_9BACT</name>
<dbReference type="EMBL" id="CP012333">
    <property type="protein sequence ID" value="AKU97137.1"/>
    <property type="molecule type" value="Genomic_DNA"/>
</dbReference>